<feature type="domain" description="Protein kinase" evidence="15">
    <location>
        <begin position="64"/>
        <end position="322"/>
    </location>
</feature>
<keyword evidence="17" id="KW-1185">Reference proteome</keyword>
<evidence type="ECO:0000256" key="14">
    <source>
        <dbReference type="SAM" id="Phobius"/>
    </source>
</evidence>
<evidence type="ECO:0000256" key="3">
    <source>
        <dbReference type="ARBA" id="ARBA00022475"/>
    </source>
</evidence>
<accession>A0ABT3G914</accession>
<reference evidence="16" key="1">
    <citation type="submission" date="2022-10" db="EMBL/GenBank/DDBJ databases">
        <title>Luteolibacter sp. GHJ8, whole genome shotgun sequencing project.</title>
        <authorList>
            <person name="Zhao G."/>
            <person name="Shen L."/>
        </authorList>
    </citation>
    <scope>NUCLEOTIDE SEQUENCE</scope>
    <source>
        <strain evidence="16">GHJ8</strain>
    </source>
</reference>
<keyword evidence="8 11" id="KW-0067">ATP-binding</keyword>
<dbReference type="Pfam" id="PF02472">
    <property type="entry name" value="ExbD"/>
    <property type="match status" value="2"/>
</dbReference>
<evidence type="ECO:0000256" key="2">
    <source>
        <dbReference type="ARBA" id="ARBA00005811"/>
    </source>
</evidence>
<feature type="transmembrane region" description="Helical" evidence="14">
    <location>
        <begin position="338"/>
        <end position="357"/>
    </location>
</feature>
<evidence type="ECO:0000313" key="16">
    <source>
        <dbReference type="EMBL" id="MCW1916342.1"/>
    </source>
</evidence>
<comment type="similarity">
    <text evidence="2 12">Belongs to the ExbD/TolR family.</text>
</comment>
<evidence type="ECO:0000256" key="6">
    <source>
        <dbReference type="ARBA" id="ARBA00022741"/>
    </source>
</evidence>
<dbReference type="InterPro" id="IPR008271">
    <property type="entry name" value="Ser/Thr_kinase_AS"/>
</dbReference>
<evidence type="ECO:0000256" key="7">
    <source>
        <dbReference type="ARBA" id="ARBA00022777"/>
    </source>
</evidence>
<evidence type="ECO:0000313" key="17">
    <source>
        <dbReference type="Proteomes" id="UP001165653"/>
    </source>
</evidence>
<name>A0ABT3G914_9BACT</name>
<evidence type="ECO:0000256" key="5">
    <source>
        <dbReference type="ARBA" id="ARBA00022692"/>
    </source>
</evidence>
<dbReference type="PROSITE" id="PS00108">
    <property type="entry name" value="PROTEIN_KINASE_ST"/>
    <property type="match status" value="1"/>
</dbReference>
<sequence length="965" mass="106426">MADVSSSPSSCPRCDSPLSSSAAGLCPRCLMAMNLRTQTMPTGESVPVEPPPSPEDLREKFPQFEILECLGRGGMGIVYRARQKALDRVVALKILAGEWQDEAGFAGRFEKEAKLLARLNHPNIVTIHDFGRAGELYYIVMEYVDGVNVRDLLRDGRLESEQALAIVPPICDALQFAHDHGVVHRDIKPENILLDREGRVKIADFGIATMAGDAADRSGTPAYMAPEQAAHAQAVDHRADIYALGVVLHEMLTGERPAAGAVPSGRVQIDVRLDEIVLRSLAAKPELRFQQVSEVKSMVTQVMLTPPPAMPPPEPPAAEVAAKPERVKVKVRLVPWRMFLKAGGVVLLVAAVFRLWTQSYLYAAEVPHLVAAGSYMSGNFLPLACFTVLAWLGYRRHVREHGRDERPWWQRKAASAAGLCTAFAVLVTAISYFGRLNEVLKNDTTGLVVKGAVLVLWVAGILLGIRARKSFEGRWALGVVLLLVMLSLARTGIDALRYEWYPPYRAMKTRLHEEKAASQMVGQPGVKLAIDLESGAAITYNWAPVSFERRMEEWGADLYFDGSNWNTVDLKVAEGSGKNFALIRPEDLDLVTWQLRPGIGNFGRARGIWAFQTRDGVRGVLDLQEDYYPKMVQYRVLDYGRRPAAKDEKAKVQVEAESPRELAERLLEKSMESRVPELVRIRIAPDGGVTVNRQERDGSGLLEELKRLSAEGPGRPVMIEAGSEVKYSAVTAVLDLCTQAGLTNASFYTETTPEVIEGADVPLPEWKDEGAEVILPKMMELRLLAGGGVALDGERLEERALRAKLAGMSGGKGGPAIEVAIGAGVSYDQVLRVVDGCGESGHHRIFFERADVAAVFQRLLQVREVLNEARAEVAGLQAAREPVHGEKLISARRRVSGWEQALEKEWEKIAALGKVPERGEKPVSEDAGLRSALGNWEELMRKRLEENERKIREFDEVLEVLPGER</sequence>
<keyword evidence="7 16" id="KW-0418">Kinase</keyword>
<keyword evidence="5 12" id="KW-0812">Transmembrane</keyword>
<dbReference type="PANTHER" id="PTHR43289:SF6">
    <property type="entry name" value="SERINE_THREONINE-PROTEIN KINASE NEKL-3"/>
    <property type="match status" value="1"/>
</dbReference>
<dbReference type="PROSITE" id="PS50011">
    <property type="entry name" value="PROTEIN_KINASE_DOM"/>
    <property type="match status" value="1"/>
</dbReference>
<feature type="region of interest" description="Disordered" evidence="13">
    <location>
        <begin position="1"/>
        <end position="21"/>
    </location>
</feature>
<keyword evidence="3" id="KW-1003">Cell membrane</keyword>
<gene>
    <name evidence="16" type="ORF">OJ996_22325</name>
</gene>
<keyword evidence="12" id="KW-0813">Transport</keyword>
<evidence type="ECO:0000256" key="1">
    <source>
        <dbReference type="ARBA" id="ARBA00004162"/>
    </source>
</evidence>
<proteinExistence type="inferred from homology"/>
<dbReference type="PANTHER" id="PTHR43289">
    <property type="entry name" value="MITOGEN-ACTIVATED PROTEIN KINASE KINASE KINASE 20-RELATED"/>
    <property type="match status" value="1"/>
</dbReference>
<dbReference type="CDD" id="cd14014">
    <property type="entry name" value="STKc_PknB_like"/>
    <property type="match status" value="1"/>
</dbReference>
<dbReference type="SUPFAM" id="SSF56112">
    <property type="entry name" value="Protein kinase-like (PK-like)"/>
    <property type="match status" value="1"/>
</dbReference>
<protein>
    <submittedName>
        <fullName evidence="16">Protein kinase</fullName>
    </submittedName>
</protein>
<evidence type="ECO:0000256" key="8">
    <source>
        <dbReference type="ARBA" id="ARBA00022840"/>
    </source>
</evidence>
<dbReference type="Proteomes" id="UP001165653">
    <property type="component" value="Unassembled WGS sequence"/>
</dbReference>
<keyword evidence="9 14" id="KW-1133">Transmembrane helix</keyword>
<dbReference type="Gene3D" id="1.10.510.10">
    <property type="entry name" value="Transferase(Phosphotransferase) domain 1"/>
    <property type="match status" value="1"/>
</dbReference>
<evidence type="ECO:0000256" key="10">
    <source>
        <dbReference type="ARBA" id="ARBA00023136"/>
    </source>
</evidence>
<feature type="transmembrane region" description="Helical" evidence="14">
    <location>
        <begin position="475"/>
        <end position="493"/>
    </location>
</feature>
<feature type="binding site" evidence="11">
    <location>
        <position position="93"/>
    </location>
    <ligand>
        <name>ATP</name>
        <dbReference type="ChEBI" id="CHEBI:30616"/>
    </ligand>
</feature>
<keyword evidence="12" id="KW-0653">Protein transport</keyword>
<dbReference type="InterPro" id="IPR011009">
    <property type="entry name" value="Kinase-like_dom_sf"/>
</dbReference>
<dbReference type="SMART" id="SM00220">
    <property type="entry name" value="S_TKc"/>
    <property type="match status" value="1"/>
</dbReference>
<dbReference type="Gene3D" id="3.30.200.20">
    <property type="entry name" value="Phosphorylase Kinase, domain 1"/>
    <property type="match status" value="1"/>
</dbReference>
<dbReference type="PROSITE" id="PS00107">
    <property type="entry name" value="PROTEIN_KINASE_ATP"/>
    <property type="match status" value="1"/>
</dbReference>
<dbReference type="InterPro" id="IPR003400">
    <property type="entry name" value="ExbD"/>
</dbReference>
<comment type="caution">
    <text evidence="16">The sequence shown here is derived from an EMBL/GenBank/DDBJ whole genome shotgun (WGS) entry which is preliminary data.</text>
</comment>
<dbReference type="InterPro" id="IPR017441">
    <property type="entry name" value="Protein_kinase_ATP_BS"/>
</dbReference>
<feature type="transmembrane region" description="Helical" evidence="14">
    <location>
        <begin position="445"/>
        <end position="463"/>
    </location>
</feature>
<evidence type="ECO:0000256" key="11">
    <source>
        <dbReference type="PROSITE-ProRule" id="PRU10141"/>
    </source>
</evidence>
<dbReference type="GO" id="GO:0016301">
    <property type="term" value="F:kinase activity"/>
    <property type="evidence" value="ECO:0007669"/>
    <property type="project" value="UniProtKB-KW"/>
</dbReference>
<dbReference type="RefSeq" id="WP_264515916.1">
    <property type="nucleotide sequence ID" value="NZ_JAPDDR010000014.1"/>
</dbReference>
<feature type="transmembrane region" description="Helical" evidence="14">
    <location>
        <begin position="369"/>
        <end position="392"/>
    </location>
</feature>
<keyword evidence="6 11" id="KW-0547">Nucleotide-binding</keyword>
<feature type="transmembrane region" description="Helical" evidence="14">
    <location>
        <begin position="413"/>
        <end position="433"/>
    </location>
</feature>
<evidence type="ECO:0000256" key="13">
    <source>
        <dbReference type="SAM" id="MobiDB-lite"/>
    </source>
</evidence>
<organism evidence="16 17">
    <name type="scientific">Luteolibacter rhizosphaerae</name>
    <dbReference type="NCBI Taxonomy" id="2989719"/>
    <lineage>
        <taxon>Bacteria</taxon>
        <taxon>Pseudomonadati</taxon>
        <taxon>Verrucomicrobiota</taxon>
        <taxon>Verrucomicrobiia</taxon>
        <taxon>Verrucomicrobiales</taxon>
        <taxon>Verrucomicrobiaceae</taxon>
        <taxon>Luteolibacter</taxon>
    </lineage>
</organism>
<evidence type="ECO:0000256" key="9">
    <source>
        <dbReference type="ARBA" id="ARBA00022989"/>
    </source>
</evidence>
<evidence type="ECO:0000256" key="12">
    <source>
        <dbReference type="RuleBase" id="RU003879"/>
    </source>
</evidence>
<evidence type="ECO:0000259" key="15">
    <source>
        <dbReference type="PROSITE" id="PS50011"/>
    </source>
</evidence>
<keyword evidence="10 14" id="KW-0472">Membrane</keyword>
<keyword evidence="4" id="KW-0808">Transferase</keyword>
<evidence type="ECO:0000256" key="4">
    <source>
        <dbReference type="ARBA" id="ARBA00022679"/>
    </source>
</evidence>
<dbReference type="InterPro" id="IPR000719">
    <property type="entry name" value="Prot_kinase_dom"/>
</dbReference>
<comment type="subcellular location">
    <subcellularLocation>
        <location evidence="1">Cell membrane</location>
        <topology evidence="1">Single-pass membrane protein</topology>
    </subcellularLocation>
    <subcellularLocation>
        <location evidence="12">Cell membrane</location>
        <topology evidence="12">Single-pass type II membrane protein</topology>
    </subcellularLocation>
</comment>
<dbReference type="EMBL" id="JAPDDR010000014">
    <property type="protein sequence ID" value="MCW1916342.1"/>
    <property type="molecule type" value="Genomic_DNA"/>
</dbReference>
<dbReference type="Pfam" id="PF00069">
    <property type="entry name" value="Pkinase"/>
    <property type="match status" value="1"/>
</dbReference>
<dbReference type="Gene3D" id="3.30.420.270">
    <property type="match status" value="1"/>
</dbReference>